<evidence type="ECO:0000313" key="3">
    <source>
        <dbReference type="Proteomes" id="UP000606974"/>
    </source>
</evidence>
<feature type="region of interest" description="Disordered" evidence="1">
    <location>
        <begin position="62"/>
        <end position="186"/>
    </location>
</feature>
<name>A0A8H7AEF3_9EURO</name>
<dbReference type="Proteomes" id="UP000606974">
    <property type="component" value="Unassembled WGS sequence"/>
</dbReference>
<dbReference type="AlphaFoldDB" id="A0A8H7AEF3"/>
<feature type="compositionally biased region" description="Low complexity" evidence="1">
    <location>
        <begin position="62"/>
        <end position="81"/>
    </location>
</feature>
<feature type="compositionally biased region" description="Basic residues" evidence="1">
    <location>
        <begin position="122"/>
        <end position="134"/>
    </location>
</feature>
<feature type="compositionally biased region" description="Basic and acidic residues" evidence="1">
    <location>
        <begin position="154"/>
        <end position="165"/>
    </location>
</feature>
<comment type="caution">
    <text evidence="2">The sequence shown here is derived from an EMBL/GenBank/DDBJ whole genome shotgun (WGS) entry which is preliminary data.</text>
</comment>
<dbReference type="OrthoDB" id="4160433at2759"/>
<dbReference type="EMBL" id="JAACFV010000166">
    <property type="protein sequence ID" value="KAF7503705.1"/>
    <property type="molecule type" value="Genomic_DNA"/>
</dbReference>
<protein>
    <recommendedName>
        <fullName evidence="4">Myb-like domain-containing protein</fullName>
    </recommendedName>
</protein>
<proteinExistence type="predicted"/>
<keyword evidence="3" id="KW-1185">Reference proteome</keyword>
<evidence type="ECO:0000313" key="2">
    <source>
        <dbReference type="EMBL" id="KAF7503705.1"/>
    </source>
</evidence>
<accession>A0A8H7AEF3</accession>
<evidence type="ECO:0000256" key="1">
    <source>
        <dbReference type="SAM" id="MobiDB-lite"/>
    </source>
</evidence>
<sequence>MAPGQWDADHDRNLLLLLLGPDTGISRARFDELATKMTNGVSGNACRQRFYKLKKESEALTAGTATATAANSTTASASTPAIGTPKKSRAAPGTSARKRKNGTTNGDGNANDGDNDNGSPVKKPKTATSAKKKAATTTEAAATAAEEGAGGEDEVVKVENDDGKSDITVNAEAEENAVATVAGDDD</sequence>
<feature type="compositionally biased region" description="Low complexity" evidence="1">
    <location>
        <begin position="168"/>
        <end position="186"/>
    </location>
</feature>
<evidence type="ECO:0008006" key="4">
    <source>
        <dbReference type="Google" id="ProtNLM"/>
    </source>
</evidence>
<reference evidence="2" key="1">
    <citation type="submission" date="2020-02" db="EMBL/GenBank/DDBJ databases">
        <authorList>
            <person name="Palmer J.M."/>
        </authorList>
    </citation>
    <scope>NUCLEOTIDE SEQUENCE</scope>
    <source>
        <strain evidence="2">EPUS1.4</strain>
        <tissue evidence="2">Thallus</tissue>
    </source>
</reference>
<organism evidence="2 3">
    <name type="scientific">Endocarpon pusillum</name>
    <dbReference type="NCBI Taxonomy" id="364733"/>
    <lineage>
        <taxon>Eukaryota</taxon>
        <taxon>Fungi</taxon>
        <taxon>Dikarya</taxon>
        <taxon>Ascomycota</taxon>
        <taxon>Pezizomycotina</taxon>
        <taxon>Eurotiomycetes</taxon>
        <taxon>Chaetothyriomycetidae</taxon>
        <taxon>Verrucariales</taxon>
        <taxon>Verrucariaceae</taxon>
        <taxon>Endocarpon</taxon>
    </lineage>
</organism>
<feature type="compositionally biased region" description="Low complexity" evidence="1">
    <location>
        <begin position="102"/>
        <end position="118"/>
    </location>
</feature>
<gene>
    <name evidence="2" type="ORF">GJ744_003383</name>
</gene>
<feature type="compositionally biased region" description="Low complexity" evidence="1">
    <location>
        <begin position="135"/>
        <end position="147"/>
    </location>
</feature>